<dbReference type="EMBL" id="AJYA01000041">
    <property type="protein sequence ID" value="EIM74569.1"/>
    <property type="molecule type" value="Genomic_DNA"/>
</dbReference>
<dbReference type="Pfam" id="PF13567">
    <property type="entry name" value="DUF4131"/>
    <property type="match status" value="1"/>
</dbReference>
<dbReference type="STRING" id="1189621.A3SI_15683"/>
<proteinExistence type="predicted"/>
<evidence type="ECO:0000259" key="1">
    <source>
        <dbReference type="Pfam" id="PF13567"/>
    </source>
</evidence>
<gene>
    <name evidence="2" type="ORF">A3SI_15683</name>
</gene>
<dbReference type="Proteomes" id="UP000005551">
    <property type="component" value="Unassembled WGS sequence"/>
</dbReference>
<keyword evidence="3" id="KW-1185">Reference proteome</keyword>
<comment type="caution">
    <text evidence="2">The sequence shown here is derived from an EMBL/GenBank/DDBJ whole genome shotgun (WGS) entry which is preliminary data.</text>
</comment>
<accession>I5BYB7</accession>
<protein>
    <recommendedName>
        <fullName evidence="1">DUF4131 domain-containing protein</fullName>
    </recommendedName>
</protein>
<dbReference type="InterPro" id="IPR025405">
    <property type="entry name" value="DUF4131"/>
</dbReference>
<feature type="domain" description="DUF4131" evidence="1">
    <location>
        <begin position="32"/>
        <end position="152"/>
    </location>
</feature>
<name>I5BYB7_9BACT</name>
<evidence type="ECO:0000313" key="3">
    <source>
        <dbReference type="Proteomes" id="UP000005551"/>
    </source>
</evidence>
<dbReference type="AlphaFoldDB" id="I5BYB7"/>
<reference evidence="2 3" key="1">
    <citation type="submission" date="2012-05" db="EMBL/GenBank/DDBJ databases">
        <title>Genome sequence of Nitritalea halalkaliphila LW7.</title>
        <authorList>
            <person name="Jangir P.K."/>
            <person name="Singh A."/>
            <person name="Shivaji S."/>
            <person name="Sharma R."/>
        </authorList>
    </citation>
    <scope>NUCLEOTIDE SEQUENCE [LARGE SCALE GENOMIC DNA]</scope>
    <source>
        <strain evidence="2 3">LW7</strain>
    </source>
</reference>
<sequence length="252" mass="29069">MGIGSALLASFQQFSSACLSTLAYAPAAGWDFCGFSSFRPYFLRQAQREPEEEPLEGLFIVEIRSSVLDRGYRKEYRARTLRVKPSEEAPWQKSVQELLFYEKDSLLQAGDRLLVRGVRRPFRAAENPYAFDYKRFQTYNGLEGALYPEAFWRLPGRGFFPLERLSAWLEAALQRYLAEDIFVQQVARASCWGRSGRWIASCRRPMQRLVPCMSWPSRACMWAWSTGFSSFCSRRSVSPSAGVSFMYSLWWG</sequence>
<dbReference type="OrthoDB" id="9761531at2"/>
<evidence type="ECO:0000313" key="2">
    <source>
        <dbReference type="EMBL" id="EIM74569.1"/>
    </source>
</evidence>
<organism evidence="2 3">
    <name type="scientific">Nitritalea halalkaliphila LW7</name>
    <dbReference type="NCBI Taxonomy" id="1189621"/>
    <lineage>
        <taxon>Bacteria</taxon>
        <taxon>Pseudomonadati</taxon>
        <taxon>Bacteroidota</taxon>
        <taxon>Cytophagia</taxon>
        <taxon>Cytophagales</taxon>
        <taxon>Cyclobacteriaceae</taxon>
        <taxon>Nitritalea</taxon>
    </lineage>
</organism>